<evidence type="ECO:0008006" key="3">
    <source>
        <dbReference type="Google" id="ProtNLM"/>
    </source>
</evidence>
<evidence type="ECO:0000313" key="2">
    <source>
        <dbReference type="Proteomes" id="UP000321328"/>
    </source>
</evidence>
<name>A0A511DA26_9PSEU</name>
<evidence type="ECO:0000313" key="1">
    <source>
        <dbReference type="EMBL" id="GEL19798.1"/>
    </source>
</evidence>
<protein>
    <recommendedName>
        <fullName evidence="3">CopG family transcriptional regulator</fullName>
    </recommendedName>
</protein>
<keyword evidence="2" id="KW-1185">Reference proteome</keyword>
<gene>
    <name evidence="1" type="ORF">PA7_36350</name>
</gene>
<accession>A0A511DA26</accession>
<dbReference type="OrthoDB" id="4552565at2"/>
<dbReference type="RefSeq" id="WP_037057885.1">
    <property type="nucleotide sequence ID" value="NZ_AUII01000036.1"/>
</dbReference>
<organism evidence="1 2">
    <name type="scientific">Pseudonocardia asaccharolytica DSM 44247 = NBRC 16224</name>
    <dbReference type="NCBI Taxonomy" id="1123024"/>
    <lineage>
        <taxon>Bacteria</taxon>
        <taxon>Bacillati</taxon>
        <taxon>Actinomycetota</taxon>
        <taxon>Actinomycetes</taxon>
        <taxon>Pseudonocardiales</taxon>
        <taxon>Pseudonocardiaceae</taxon>
        <taxon>Pseudonocardia</taxon>
    </lineage>
</organism>
<dbReference type="EMBL" id="BJVI01000046">
    <property type="protein sequence ID" value="GEL19798.1"/>
    <property type="molecule type" value="Genomic_DNA"/>
</dbReference>
<dbReference type="Proteomes" id="UP000321328">
    <property type="component" value="Unassembled WGS sequence"/>
</dbReference>
<sequence>MVSRATSYRLDTVVKARLEQRAAAEGSTERALLERLVSEGLDMLDHPGIVYRDGPTGRRAALAVGPDIWEVISALRYTSGGDEERVAVLAEQFGLHPRHIRTAIDFAAGHRADIDEQIAENDAAARRAREIAERRADLMAS</sequence>
<comment type="caution">
    <text evidence="1">The sequence shown here is derived from an EMBL/GenBank/DDBJ whole genome shotgun (WGS) entry which is preliminary data.</text>
</comment>
<reference evidence="1 2" key="1">
    <citation type="submission" date="2019-07" db="EMBL/GenBank/DDBJ databases">
        <title>Whole genome shotgun sequence of Pseudonocardia asaccharolytica NBRC 16224.</title>
        <authorList>
            <person name="Hosoyama A."/>
            <person name="Uohara A."/>
            <person name="Ohji S."/>
            <person name="Ichikawa N."/>
        </authorList>
    </citation>
    <scope>NUCLEOTIDE SEQUENCE [LARGE SCALE GENOMIC DNA]</scope>
    <source>
        <strain evidence="1 2">NBRC 16224</strain>
    </source>
</reference>
<dbReference type="AlphaFoldDB" id="A0A511DA26"/>
<dbReference type="STRING" id="1123024.GCA_000423625_04551"/>
<proteinExistence type="predicted"/>